<reference evidence="1 2" key="1">
    <citation type="submission" date="2018-05" db="EMBL/GenBank/DDBJ databases">
        <title>Complete Genome Sequences of Extremely Thermoacidophilic, Metal-Mobilizing Type-Strain Members of the Archaeal Family Sulfolobaceae: Acidianus brierleyi DSM-1651T, Acidianus sulfidivorans DSM-18786T, Metallosphaera hakonensis DSM-7519T, and Metallosphaera prunae DSM-10039T.</title>
        <authorList>
            <person name="Counts J.A."/>
            <person name="Kelly R.M."/>
        </authorList>
    </citation>
    <scope>NUCLEOTIDE SEQUENCE [LARGE SCALE GENOMIC DNA]</scope>
    <source>
        <strain evidence="1 2">HO1-1</strain>
    </source>
</reference>
<dbReference type="GeneID" id="36834434"/>
<dbReference type="RefSeq" id="WP_054836821.1">
    <property type="nucleotide sequence ID" value="NZ_BBBA01000011.1"/>
</dbReference>
<reference evidence="2" key="2">
    <citation type="submission" date="2020-03" db="EMBL/GenBank/DDBJ databases">
        <title>Complete Genome Sequences of Extremely Thermoacidophilic, Metal-Mobilizing Type-Strain Members of the Archaeal Family Sulfolobaceae: Acidianus brierleyi DSM-1651T, Acidianus sulfidivorans DSM-18786T, Metallosphaera hakonensis DSM-7519T, and Metallosphaera prunae DSM-10039T.</title>
        <authorList>
            <person name="Counts J.A."/>
            <person name="Kelly R.M."/>
        </authorList>
    </citation>
    <scope>NUCLEOTIDE SEQUENCE [LARGE SCALE GENOMIC DNA]</scope>
    <source>
        <strain evidence="2">HO1-1</strain>
    </source>
</reference>
<reference evidence="2" key="3">
    <citation type="submission" date="2020-03" db="EMBL/GenBank/DDBJ databases">
        <title>Sequencing and Assembly of Multiple Reported Metal-Biooxidizing Members of the Extremely Thermoacidophilic Archaeal Family Sulfolobaceae.</title>
        <authorList>
            <person name="Counts J.A."/>
            <person name="Kelly R.M."/>
        </authorList>
    </citation>
    <scope>NUCLEOTIDE SEQUENCE [LARGE SCALE GENOMIC DNA]</scope>
    <source>
        <strain evidence="2">HO1-1</strain>
    </source>
</reference>
<organism evidence="1 2">
    <name type="scientific">Metallosphaera hakonensis JCM 8857 = DSM 7519</name>
    <dbReference type="NCBI Taxonomy" id="1293036"/>
    <lineage>
        <taxon>Archaea</taxon>
        <taxon>Thermoproteota</taxon>
        <taxon>Thermoprotei</taxon>
        <taxon>Sulfolobales</taxon>
        <taxon>Sulfolobaceae</taxon>
        <taxon>Metallosphaera</taxon>
    </lineage>
</organism>
<evidence type="ECO:0000313" key="2">
    <source>
        <dbReference type="Proteomes" id="UP000247586"/>
    </source>
</evidence>
<gene>
    <name evidence="1" type="ORF">DFR87_03790</name>
</gene>
<keyword evidence="2" id="KW-1185">Reference proteome</keyword>
<dbReference type="KEGG" id="mhk:DFR87_03790"/>
<dbReference type="EMBL" id="CP029287">
    <property type="protein sequence ID" value="AWS00529.1"/>
    <property type="molecule type" value="Genomic_DNA"/>
</dbReference>
<dbReference type="STRING" id="1293036.GCA_001315825_01847"/>
<dbReference type="AlphaFoldDB" id="A0A2U9IWT1"/>
<accession>A0A2U9IWT1</accession>
<sequence length="145" mass="16435">MLIKLKSLAKLAGKERLVLIPLSESGRFVLGLNFFEDVEGGREARFVIAEDRYGELNDVKVIEGDKVLVRAEGVREDVDKISRSIKIEKFRYTNWIPLILSPQISSKIEGLDRGVLGYINYVERYGKPDLNKLRGVVTLSVEEIL</sequence>
<proteinExistence type="predicted"/>
<protein>
    <submittedName>
        <fullName evidence="1">Uncharacterized protein</fullName>
    </submittedName>
</protein>
<dbReference type="Proteomes" id="UP000247586">
    <property type="component" value="Chromosome"/>
</dbReference>
<name>A0A2U9IWT1_9CREN</name>
<dbReference type="OrthoDB" id="35434at2157"/>
<evidence type="ECO:0000313" key="1">
    <source>
        <dbReference type="EMBL" id="AWS00529.1"/>
    </source>
</evidence>